<evidence type="ECO:0000259" key="7">
    <source>
        <dbReference type="Pfam" id="PF01694"/>
    </source>
</evidence>
<sequence>MNGTSIQSDIRYWLRQGNMVNNLLFWNIIIFLVINLVRLIGYLAQLPGLFPVYVYDQITLHSQLSQFITKPWGLFTYMFSHVGIFHIFFNMLNLYWFGNLFRSFLGNRRILPLYLLGGITGGLLYMLCYNLFLPQPVDGTMLGASAAVMCILVATATLMPNYEIGLLFFGGIRLKWIAIALIVLGLISIPDGNLGGIIAHMGGALMGFCYIKILQSGTDLCHPLIRFFEMISNIGTRKSQPERKFKPKKSPLKVVRNNDENPQSKLDLLLDKINEKGYNSLSNEEKAWLDKVSKER</sequence>
<keyword evidence="10" id="KW-1185">Reference proteome</keyword>
<comment type="caution">
    <text evidence="9">The sequence shown here is derived from an EMBL/GenBank/DDBJ whole genome shotgun (WGS) entry which is preliminary data.</text>
</comment>
<proteinExistence type="predicted"/>
<dbReference type="PANTHER" id="PTHR43066:SF11">
    <property type="entry name" value="PEPTIDASE S54 RHOMBOID DOMAIN-CONTAINING PROTEIN"/>
    <property type="match status" value="1"/>
</dbReference>
<dbReference type="Pfam" id="PF01694">
    <property type="entry name" value="Rhomboid"/>
    <property type="match status" value="1"/>
</dbReference>
<dbReference type="EC" id="3.4.21.105" evidence="9"/>
<keyword evidence="2 6" id="KW-0812">Transmembrane</keyword>
<dbReference type="Gene3D" id="1.20.1540.10">
    <property type="entry name" value="Rhomboid-like"/>
    <property type="match status" value="1"/>
</dbReference>
<organism evidence="9 10">
    <name type="scientific">Chitinophaga defluvii</name>
    <dbReference type="NCBI Taxonomy" id="3163343"/>
    <lineage>
        <taxon>Bacteria</taxon>
        <taxon>Pseudomonadati</taxon>
        <taxon>Bacteroidota</taxon>
        <taxon>Chitinophagia</taxon>
        <taxon>Chitinophagales</taxon>
        <taxon>Chitinophagaceae</taxon>
        <taxon>Chitinophaga</taxon>
    </lineage>
</organism>
<evidence type="ECO:0000256" key="3">
    <source>
        <dbReference type="ARBA" id="ARBA00022989"/>
    </source>
</evidence>
<evidence type="ECO:0000256" key="1">
    <source>
        <dbReference type="ARBA" id="ARBA00004141"/>
    </source>
</evidence>
<protein>
    <submittedName>
        <fullName evidence="9">Rhomboid family intramembrane serine protease</fullName>
        <ecNumber evidence="9">3.4.21.105</ecNumber>
    </submittedName>
</protein>
<evidence type="ECO:0000256" key="2">
    <source>
        <dbReference type="ARBA" id="ARBA00022692"/>
    </source>
</evidence>
<name>A0ABV2TEB1_9BACT</name>
<evidence type="ECO:0000256" key="6">
    <source>
        <dbReference type="SAM" id="Phobius"/>
    </source>
</evidence>
<feature type="transmembrane region" description="Helical" evidence="6">
    <location>
        <begin position="110"/>
        <end position="133"/>
    </location>
</feature>
<dbReference type="GO" id="GO:0006508">
    <property type="term" value="P:proteolysis"/>
    <property type="evidence" value="ECO:0007669"/>
    <property type="project" value="UniProtKB-KW"/>
</dbReference>
<dbReference type="PANTHER" id="PTHR43066">
    <property type="entry name" value="RHOMBOID-RELATED PROTEIN"/>
    <property type="match status" value="1"/>
</dbReference>
<evidence type="ECO:0000313" key="10">
    <source>
        <dbReference type="Proteomes" id="UP001549749"/>
    </source>
</evidence>
<evidence type="ECO:0000313" key="9">
    <source>
        <dbReference type="EMBL" id="MET7001370.1"/>
    </source>
</evidence>
<keyword evidence="9" id="KW-0645">Protease</keyword>
<feature type="transmembrane region" description="Helical" evidence="6">
    <location>
        <begin position="23"/>
        <end position="44"/>
    </location>
</feature>
<keyword evidence="3 6" id="KW-1133">Transmembrane helix</keyword>
<dbReference type="GO" id="GO:0008233">
    <property type="term" value="F:peptidase activity"/>
    <property type="evidence" value="ECO:0007669"/>
    <property type="project" value="UniProtKB-KW"/>
</dbReference>
<feature type="domain" description="DUF6576" evidence="8">
    <location>
        <begin position="261"/>
        <end position="294"/>
    </location>
</feature>
<dbReference type="SUPFAM" id="SSF144091">
    <property type="entry name" value="Rhomboid-like"/>
    <property type="match status" value="1"/>
</dbReference>
<dbReference type="Proteomes" id="UP001549749">
    <property type="component" value="Unassembled WGS sequence"/>
</dbReference>
<keyword evidence="9" id="KW-0378">Hydrolase</keyword>
<keyword evidence="4 6" id="KW-0472">Membrane</keyword>
<feature type="transmembrane region" description="Helical" evidence="6">
    <location>
        <begin position="166"/>
        <end position="187"/>
    </location>
</feature>
<evidence type="ECO:0000259" key="8">
    <source>
        <dbReference type="Pfam" id="PF20216"/>
    </source>
</evidence>
<reference evidence="9 10" key="1">
    <citation type="submission" date="2024-06" db="EMBL/GenBank/DDBJ databases">
        <title>Chitinophaga defluvii sp. nov., isolated from municipal sewage.</title>
        <authorList>
            <person name="Zhang L."/>
        </authorList>
    </citation>
    <scope>NUCLEOTIDE SEQUENCE [LARGE SCALE GENOMIC DNA]</scope>
    <source>
        <strain evidence="9 10">H8</strain>
    </source>
</reference>
<feature type="transmembrane region" description="Helical" evidence="6">
    <location>
        <begin position="74"/>
        <end position="98"/>
    </location>
</feature>
<dbReference type="Pfam" id="PF20216">
    <property type="entry name" value="DUF6576"/>
    <property type="match status" value="1"/>
</dbReference>
<dbReference type="EMBL" id="JBEXAC010000003">
    <property type="protein sequence ID" value="MET7001370.1"/>
    <property type="molecule type" value="Genomic_DNA"/>
</dbReference>
<dbReference type="InterPro" id="IPR046483">
    <property type="entry name" value="DUF6576"/>
</dbReference>
<gene>
    <name evidence="9" type="ORF">ABR189_28570</name>
</gene>
<feature type="region of interest" description="Disordered" evidence="5">
    <location>
        <begin position="239"/>
        <end position="260"/>
    </location>
</feature>
<feature type="domain" description="Peptidase S54 rhomboid" evidence="7">
    <location>
        <begin position="71"/>
        <end position="214"/>
    </location>
</feature>
<dbReference type="InterPro" id="IPR035952">
    <property type="entry name" value="Rhomboid-like_sf"/>
</dbReference>
<dbReference type="InterPro" id="IPR022764">
    <property type="entry name" value="Peptidase_S54_rhomboid_dom"/>
</dbReference>
<evidence type="ECO:0000256" key="4">
    <source>
        <dbReference type="ARBA" id="ARBA00023136"/>
    </source>
</evidence>
<evidence type="ECO:0000256" key="5">
    <source>
        <dbReference type="SAM" id="MobiDB-lite"/>
    </source>
</evidence>
<accession>A0ABV2TEB1</accession>
<feature type="transmembrane region" description="Helical" evidence="6">
    <location>
        <begin position="139"/>
        <end position="159"/>
    </location>
</feature>
<comment type="subcellular location">
    <subcellularLocation>
        <location evidence="1">Membrane</location>
        <topology evidence="1">Multi-pass membrane protein</topology>
    </subcellularLocation>
</comment>
<dbReference type="RefSeq" id="WP_354663939.1">
    <property type="nucleotide sequence ID" value="NZ_JBEXAC010000003.1"/>
</dbReference>